<feature type="compositionally biased region" description="Polar residues" evidence="2">
    <location>
        <begin position="478"/>
        <end position="497"/>
    </location>
</feature>
<dbReference type="InterPro" id="IPR011990">
    <property type="entry name" value="TPR-like_helical_dom_sf"/>
</dbReference>
<dbReference type="PROSITE" id="PS50005">
    <property type="entry name" value="TPR"/>
    <property type="match status" value="1"/>
</dbReference>
<keyword evidence="3" id="KW-0472">Membrane</keyword>
<dbReference type="EMBL" id="PGCP01000018">
    <property type="protein sequence ID" value="PJC92850.1"/>
    <property type="molecule type" value="Genomic_DNA"/>
</dbReference>
<name>A0A2M8H8K4_9GAMM</name>
<keyword evidence="1" id="KW-0802">TPR repeat</keyword>
<dbReference type="InterPro" id="IPR019734">
    <property type="entry name" value="TPR_rpt"/>
</dbReference>
<evidence type="ECO:0000259" key="4">
    <source>
        <dbReference type="SMART" id="SM00327"/>
    </source>
</evidence>
<feature type="domain" description="VWFA" evidence="4">
    <location>
        <begin position="93"/>
        <end position="257"/>
    </location>
</feature>
<evidence type="ECO:0000313" key="6">
    <source>
        <dbReference type="Proteomes" id="UP000232060"/>
    </source>
</evidence>
<evidence type="ECO:0000256" key="3">
    <source>
        <dbReference type="SAM" id="Phobius"/>
    </source>
</evidence>
<feature type="repeat" description="TPR" evidence="1">
    <location>
        <begin position="409"/>
        <end position="442"/>
    </location>
</feature>
<keyword evidence="3" id="KW-0812">Transmembrane</keyword>
<evidence type="ECO:0000256" key="2">
    <source>
        <dbReference type="SAM" id="MobiDB-lite"/>
    </source>
</evidence>
<accession>A0A2M8H8K4</accession>
<feature type="region of interest" description="Disordered" evidence="2">
    <location>
        <begin position="459"/>
        <end position="501"/>
    </location>
</feature>
<dbReference type="RefSeq" id="WP_100860207.1">
    <property type="nucleotide sequence ID" value="NZ_PGCP01000018.1"/>
</dbReference>
<dbReference type="InterPro" id="IPR050768">
    <property type="entry name" value="UPF0353/GerABKA_families"/>
</dbReference>
<proteinExistence type="predicted"/>
<reference evidence="5 6" key="1">
    <citation type="submission" date="2017-11" db="EMBL/GenBank/DDBJ databases">
        <title>Draft genome sequence of environmental isolate Aeromonas lusitania sp. nov. MDC 2473.</title>
        <authorList>
            <person name="Colston S.M."/>
            <person name="Navarro A."/>
            <person name="Martinez-Murcia A.J."/>
            <person name="Graf J."/>
        </authorList>
    </citation>
    <scope>NUCLEOTIDE SEQUENCE [LARGE SCALE GENOMIC DNA]</scope>
    <source>
        <strain evidence="5 6">MDC 2473</strain>
    </source>
</reference>
<comment type="caution">
    <text evidence="5">The sequence shown here is derived from an EMBL/GenBank/DDBJ whole genome shotgun (WGS) entry which is preliminary data.</text>
</comment>
<dbReference type="Gene3D" id="1.25.40.10">
    <property type="entry name" value="Tetratricopeptide repeat domain"/>
    <property type="match status" value="1"/>
</dbReference>
<dbReference type="SMART" id="SM00327">
    <property type="entry name" value="VWA"/>
    <property type="match status" value="1"/>
</dbReference>
<dbReference type="PROSITE" id="PS50293">
    <property type="entry name" value="TPR_REGION"/>
    <property type="match status" value="1"/>
</dbReference>
<dbReference type="OrthoDB" id="9807628at2"/>
<dbReference type="SMART" id="SM00028">
    <property type="entry name" value="TPR"/>
    <property type="match status" value="1"/>
</dbReference>
<dbReference type="Proteomes" id="UP000232060">
    <property type="component" value="Unassembled WGS sequence"/>
</dbReference>
<dbReference type="SUPFAM" id="SSF48452">
    <property type="entry name" value="TPR-like"/>
    <property type="match status" value="1"/>
</dbReference>
<organism evidence="5 6">
    <name type="scientific">Aeromonas lusitana</name>
    <dbReference type="NCBI Taxonomy" id="931529"/>
    <lineage>
        <taxon>Bacteria</taxon>
        <taxon>Pseudomonadati</taxon>
        <taxon>Pseudomonadota</taxon>
        <taxon>Gammaproteobacteria</taxon>
        <taxon>Aeromonadales</taxon>
        <taxon>Aeromonadaceae</taxon>
        <taxon>Aeromonas</taxon>
    </lineage>
</organism>
<dbReference type="AlphaFoldDB" id="A0A2M8H8K4"/>
<dbReference type="Gene3D" id="3.40.50.410">
    <property type="entry name" value="von Willebrand factor, type A domain"/>
    <property type="match status" value="1"/>
</dbReference>
<keyword evidence="3" id="KW-1133">Transmembrane helix</keyword>
<dbReference type="SUPFAM" id="SSF53300">
    <property type="entry name" value="vWA-like"/>
    <property type="match status" value="1"/>
</dbReference>
<dbReference type="Pfam" id="PF13414">
    <property type="entry name" value="TPR_11"/>
    <property type="match status" value="1"/>
</dbReference>
<dbReference type="InterPro" id="IPR036465">
    <property type="entry name" value="vWFA_dom_sf"/>
</dbReference>
<evidence type="ECO:0000256" key="1">
    <source>
        <dbReference type="PROSITE-ProRule" id="PRU00339"/>
    </source>
</evidence>
<feature type="transmembrane region" description="Helical" evidence="3">
    <location>
        <begin position="12"/>
        <end position="29"/>
    </location>
</feature>
<evidence type="ECO:0000313" key="5">
    <source>
        <dbReference type="EMBL" id="PJC92850.1"/>
    </source>
</evidence>
<dbReference type="PANTHER" id="PTHR22550:SF14">
    <property type="entry name" value="VWFA DOMAIN-CONTAINING PROTEIN"/>
    <property type="match status" value="1"/>
</dbReference>
<gene>
    <name evidence="5" type="ORF">CUC44_12210</name>
</gene>
<protein>
    <recommendedName>
        <fullName evidence="4">VWFA domain-containing protein</fullName>
    </recommendedName>
</protein>
<dbReference type="InterPro" id="IPR002035">
    <property type="entry name" value="VWF_A"/>
</dbReference>
<keyword evidence="6" id="KW-1185">Reference proteome</keyword>
<dbReference type="PANTHER" id="PTHR22550">
    <property type="entry name" value="SPORE GERMINATION PROTEIN"/>
    <property type="match status" value="1"/>
</dbReference>
<sequence>MTDLAAFHFLRPLWLLLILPGALLPLLWLRRHDLMRQLGGSIAPHLMASLVITPTHERSLQPIHLLAALLILGALAAAGPTWQQDTPSFLDNRAPLILAVDLSASMDADDVPPTRLAAIRHKLHDLILRRAGTKTALIAYAGSAHLVLPATEDPALLDSFVQVLATDLMPRPGKDVLGVIDEAHKLLAAERSPGTLVLLTDGADPSQFDAIGKRLSGNQLQVLVLAVGSQDGTLIRDAKGQPLIGPDGRPVLGSFDEAGLKGLAKAADAPLGSLTLNDDDLDWIELHAQQHFQAAQGDDQQIHWKDAGYWLCWPLALLALCCVRRGWQVHWLGGALLALLLTAAPTRVQANPFVDAFFTQAQQGRWAFEHGHYPAAAAHFSDPYWKGVSAYLAADYDLAEASLARLDTANAYFYLGNSYVKRFKFSEAILAYQQALKKQPKFPEASANLALAQALLKDHEAQQEAGPPDEKADKTVEDNTSSKGGKAEQQQTPQASSDELWLKNLNTSPAQFLKRKFLLQDAASLTAEEPSP</sequence>
<dbReference type="Pfam" id="PF13519">
    <property type="entry name" value="VWA_2"/>
    <property type="match status" value="1"/>
</dbReference>
<feature type="compositionally biased region" description="Basic and acidic residues" evidence="2">
    <location>
        <begin position="459"/>
        <end position="477"/>
    </location>
</feature>